<keyword evidence="3" id="KW-1185">Reference proteome</keyword>
<evidence type="ECO:0008006" key="4">
    <source>
        <dbReference type="Google" id="ProtNLM"/>
    </source>
</evidence>
<dbReference type="SUPFAM" id="SSF53335">
    <property type="entry name" value="S-adenosyl-L-methionine-dependent methyltransferases"/>
    <property type="match status" value="1"/>
</dbReference>
<dbReference type="InterPro" id="IPR019410">
    <property type="entry name" value="Methyltransf_16"/>
</dbReference>
<dbReference type="AlphaFoldDB" id="A0AB34IWF8"/>
<organism evidence="2 3">
    <name type="scientific">Prymnesium parvum</name>
    <name type="common">Toxic golden alga</name>
    <dbReference type="NCBI Taxonomy" id="97485"/>
    <lineage>
        <taxon>Eukaryota</taxon>
        <taxon>Haptista</taxon>
        <taxon>Haptophyta</taxon>
        <taxon>Prymnesiophyceae</taxon>
        <taxon>Prymnesiales</taxon>
        <taxon>Prymnesiaceae</taxon>
        <taxon>Prymnesium</taxon>
    </lineage>
</organism>
<keyword evidence="1" id="KW-0732">Signal</keyword>
<feature type="chain" id="PRO_5044261059" description="Calmodulin-lysine N-methyltransferase" evidence="1">
    <location>
        <begin position="47"/>
        <end position="319"/>
    </location>
</feature>
<comment type="caution">
    <text evidence="2">The sequence shown here is derived from an EMBL/GenBank/DDBJ whole genome shotgun (WGS) entry which is preliminary data.</text>
</comment>
<gene>
    <name evidence="2" type="ORF">AB1Y20_004412</name>
</gene>
<sequence length="319" mass="33435">MRPSASCRCPSPPIASPPLRLRLPSPRRLRLALLLALASSLPPAAAVPPLHPSRAPLRTLRLPSASAAPLLARVPHDDAVLEALLASAHADALAAGEASYDDAMAAICSRRLAARPAYWAQPWPCALALAACVADRPALVRGRAALELGAGLGLVAVGAARAGAARVVGTDREAAALPFISRNAKENGVPPGVLVTALLDWSSPDPMASLQRSLSLPAPPTFDVVLCSDCLYDETAPPLLASLLHAAVAPGGACLFTDNADRPYADARRAALLSLLCDQGDFEMEERSRTAVEIETLQGNRFDIELCIVRRTGTNRTQL</sequence>
<dbReference type="EMBL" id="JBGBPQ010000016">
    <property type="protein sequence ID" value="KAL1508300.1"/>
    <property type="molecule type" value="Genomic_DNA"/>
</dbReference>
<dbReference type="PANTHER" id="PTHR14614">
    <property type="entry name" value="HEPATOCELLULAR CARCINOMA-ASSOCIATED ANTIGEN"/>
    <property type="match status" value="1"/>
</dbReference>
<protein>
    <recommendedName>
        <fullName evidence="4">Calmodulin-lysine N-methyltransferase</fullName>
    </recommendedName>
</protein>
<proteinExistence type="predicted"/>
<name>A0AB34IWF8_PRYPA</name>
<evidence type="ECO:0000313" key="3">
    <source>
        <dbReference type="Proteomes" id="UP001515480"/>
    </source>
</evidence>
<accession>A0AB34IWF8</accession>
<dbReference type="PANTHER" id="PTHR14614:SF132">
    <property type="entry name" value="PROTEIN-LYSINE METHYLTRANSFERASE C42C1.13"/>
    <property type="match status" value="1"/>
</dbReference>
<reference evidence="2 3" key="1">
    <citation type="journal article" date="2024" name="Science">
        <title>Giant polyketide synthase enzymes in the biosynthesis of giant marine polyether toxins.</title>
        <authorList>
            <person name="Fallon T.R."/>
            <person name="Shende V.V."/>
            <person name="Wierzbicki I.H."/>
            <person name="Pendleton A.L."/>
            <person name="Watervoot N.F."/>
            <person name="Auber R.P."/>
            <person name="Gonzalez D.J."/>
            <person name="Wisecaver J.H."/>
            <person name="Moore B.S."/>
        </authorList>
    </citation>
    <scope>NUCLEOTIDE SEQUENCE [LARGE SCALE GENOMIC DNA]</scope>
    <source>
        <strain evidence="2 3">12B1</strain>
    </source>
</reference>
<feature type="signal peptide" evidence="1">
    <location>
        <begin position="1"/>
        <end position="46"/>
    </location>
</feature>
<dbReference type="Proteomes" id="UP001515480">
    <property type="component" value="Unassembled WGS sequence"/>
</dbReference>
<dbReference type="InterPro" id="IPR029063">
    <property type="entry name" value="SAM-dependent_MTases_sf"/>
</dbReference>
<evidence type="ECO:0000313" key="2">
    <source>
        <dbReference type="EMBL" id="KAL1508300.1"/>
    </source>
</evidence>
<evidence type="ECO:0000256" key="1">
    <source>
        <dbReference type="SAM" id="SignalP"/>
    </source>
</evidence>
<dbReference type="Pfam" id="PF10294">
    <property type="entry name" value="Methyltransf_16"/>
    <property type="match status" value="1"/>
</dbReference>
<dbReference type="Gene3D" id="3.40.50.150">
    <property type="entry name" value="Vaccinia Virus protein VP39"/>
    <property type="match status" value="1"/>
</dbReference>